<dbReference type="AlphaFoldDB" id="E7C3W3"/>
<proteinExistence type="predicted"/>
<reference evidence="1" key="1">
    <citation type="submission" date="2010-01" db="EMBL/GenBank/DDBJ databases">
        <title>Genome fragments of uncultured bacteria from the North Pacific subtropical Gyre.</title>
        <authorList>
            <person name="Pham V.D."/>
            <person name="Delong E.F."/>
        </authorList>
    </citation>
    <scope>NUCLEOTIDE SEQUENCE</scope>
</reference>
<dbReference type="EMBL" id="GU567976">
    <property type="protein sequence ID" value="ADI22137.1"/>
    <property type="molecule type" value="Genomic_DNA"/>
</dbReference>
<organism evidence="1">
    <name type="scientific">uncultured myxobacterium HF0200_19H16</name>
    <dbReference type="NCBI Taxonomy" id="723559"/>
    <lineage>
        <taxon>Bacteria</taxon>
        <taxon>Pseudomonadati</taxon>
        <taxon>Myxococcota</taxon>
        <taxon>Myxococcia</taxon>
        <taxon>Myxococcales</taxon>
        <taxon>environmental samples</taxon>
    </lineage>
</organism>
<sequence>MAITAAMESKSPLMDNAQMTQTAMEIANASAVRKASLAHALAWTTTTALRH</sequence>
<protein>
    <submittedName>
        <fullName evidence="1">Uncharacterized protein</fullName>
    </submittedName>
</protein>
<name>E7C3W3_9BACT</name>
<evidence type="ECO:0000313" key="1">
    <source>
        <dbReference type="EMBL" id="ADI22137.1"/>
    </source>
</evidence>
<accession>E7C3W3</accession>